<evidence type="ECO:0008006" key="3">
    <source>
        <dbReference type="Google" id="ProtNLM"/>
    </source>
</evidence>
<dbReference type="EMBL" id="LKEA01000087">
    <property type="protein sequence ID" value="ROV87835.1"/>
    <property type="molecule type" value="Genomic_DNA"/>
</dbReference>
<organism evidence="1 2">
    <name type="scientific">Cytospora schulzeri</name>
    <dbReference type="NCBI Taxonomy" id="448051"/>
    <lineage>
        <taxon>Eukaryota</taxon>
        <taxon>Fungi</taxon>
        <taxon>Dikarya</taxon>
        <taxon>Ascomycota</taxon>
        <taxon>Pezizomycotina</taxon>
        <taxon>Sordariomycetes</taxon>
        <taxon>Sordariomycetidae</taxon>
        <taxon>Diaporthales</taxon>
        <taxon>Cytosporaceae</taxon>
        <taxon>Cytospora</taxon>
    </lineage>
</organism>
<keyword evidence="2" id="KW-1185">Reference proteome</keyword>
<dbReference type="AlphaFoldDB" id="A0A423VAE4"/>
<evidence type="ECO:0000313" key="2">
    <source>
        <dbReference type="Proteomes" id="UP000283895"/>
    </source>
</evidence>
<comment type="caution">
    <text evidence="1">The sequence shown here is derived from an EMBL/GenBank/DDBJ whole genome shotgun (WGS) entry which is preliminary data.</text>
</comment>
<sequence>MTSKGAYYSVSTLTVKSENIDKHYNFKIVEFFTRVAKATEELEPAAEIYRWYKGEGKDEFGFIEK</sequence>
<proteinExistence type="predicted"/>
<evidence type="ECO:0000313" key="1">
    <source>
        <dbReference type="EMBL" id="ROV87835.1"/>
    </source>
</evidence>
<dbReference type="Proteomes" id="UP000283895">
    <property type="component" value="Unassembled WGS sequence"/>
</dbReference>
<dbReference type="OrthoDB" id="5183915at2759"/>
<reference evidence="1 2" key="1">
    <citation type="submission" date="2015-09" db="EMBL/GenBank/DDBJ databases">
        <title>Host preference determinants of Valsa canker pathogens revealed by comparative genomics.</title>
        <authorList>
            <person name="Yin Z."/>
            <person name="Huang L."/>
        </authorList>
    </citation>
    <scope>NUCLEOTIDE SEQUENCE [LARGE SCALE GENOMIC DNA]</scope>
    <source>
        <strain evidence="1 2">03-1</strain>
    </source>
</reference>
<name>A0A423VAE4_9PEZI</name>
<gene>
    <name evidence="1" type="ORF">VMCG_10543</name>
</gene>
<accession>A0A423VAE4</accession>
<protein>
    <recommendedName>
        <fullName evidence="3">ABM domain-containing protein</fullName>
    </recommendedName>
</protein>